<sequence>MERTIFLTCSQFTAFTTHHSRKNCSTHIRLTLRTRHIHPELARNFIRMEALMFQQENENFMDDRLQRGEACLPCRRRKTKCDGVRPICKACRPGNRLCKYTSARPVSTQYLEDEISQLHFCIHELEEPARDAVILQDPYAAYSEAQTTSEFHSPHVHQHSTGDVLDSDSLGRAISLHMNHHVSSMLVAKFFEHGELLGFCLDKSRFIEQHHVQTSNPGFSHTALLSTIYIWALRILNSSASFRLLPLYIAEATRALTNARDSSDPRTRVQTIQAEVLLAIFFYSNGRIVEGQIHSAGAVNMVLSSGLHCTNPISADSSSGSGNMVPTTTFLLPQPCDAAEAAERTRLFWAVYSLDACWPVVTRSPSKLRDSGNPATTITIPWPASTDECQSMNLGGMHAINNTFQEFYANRPSPQSVCGMSSSTLRAQTSVLLKHVTELGESENADDTQRKIRDMARFISSFISNLPSVSAQSDVESVVLLTNLVTRSLAHAAEIQLHLVYRDLAFSPGSLTVCINSALAILSVMEDIIMEERDCIDPAIVVAWTVAAKLLVSNGRGEGSPVTRTCNSASSRFISSLTAFMRICPMMETLVQSVLEIFGRI</sequence>
<dbReference type="CDD" id="cd12148">
    <property type="entry name" value="fungal_TF_MHR"/>
    <property type="match status" value="1"/>
</dbReference>
<keyword evidence="3" id="KW-0805">Transcription regulation</keyword>
<dbReference type="GO" id="GO:0008270">
    <property type="term" value="F:zinc ion binding"/>
    <property type="evidence" value="ECO:0007669"/>
    <property type="project" value="InterPro"/>
</dbReference>
<accession>A0A4Y7Q3L5</accession>
<dbReference type="InterPro" id="IPR001138">
    <property type="entry name" value="Zn2Cys6_DnaBD"/>
</dbReference>
<comment type="subcellular location">
    <subcellularLocation>
        <location evidence="1">Nucleus</location>
    </subcellularLocation>
</comment>
<dbReference type="STRING" id="50990.A0A4Y7Q3L5"/>
<evidence type="ECO:0000256" key="4">
    <source>
        <dbReference type="ARBA" id="ARBA00023163"/>
    </source>
</evidence>
<dbReference type="Pfam" id="PF00172">
    <property type="entry name" value="Zn_clus"/>
    <property type="match status" value="1"/>
</dbReference>
<dbReference type="Gene3D" id="4.10.240.10">
    <property type="entry name" value="Zn(2)-C6 fungal-type DNA-binding domain"/>
    <property type="match status" value="1"/>
</dbReference>
<organism evidence="7 8">
    <name type="scientific">Rickenella mellea</name>
    <dbReference type="NCBI Taxonomy" id="50990"/>
    <lineage>
        <taxon>Eukaryota</taxon>
        <taxon>Fungi</taxon>
        <taxon>Dikarya</taxon>
        <taxon>Basidiomycota</taxon>
        <taxon>Agaricomycotina</taxon>
        <taxon>Agaricomycetes</taxon>
        <taxon>Hymenochaetales</taxon>
        <taxon>Rickenellaceae</taxon>
        <taxon>Rickenella</taxon>
    </lineage>
</organism>
<feature type="domain" description="Zn(2)-C6 fungal-type" evidence="6">
    <location>
        <begin position="70"/>
        <end position="100"/>
    </location>
</feature>
<dbReference type="Pfam" id="PF04082">
    <property type="entry name" value="Fungal_trans"/>
    <property type="match status" value="1"/>
</dbReference>
<evidence type="ECO:0000313" key="7">
    <source>
        <dbReference type="EMBL" id="TDL21886.1"/>
    </source>
</evidence>
<dbReference type="OrthoDB" id="2309723at2759"/>
<evidence type="ECO:0000313" key="8">
    <source>
        <dbReference type="Proteomes" id="UP000294933"/>
    </source>
</evidence>
<dbReference type="GO" id="GO:0003677">
    <property type="term" value="F:DNA binding"/>
    <property type="evidence" value="ECO:0007669"/>
    <property type="project" value="InterPro"/>
</dbReference>
<dbReference type="AlphaFoldDB" id="A0A4Y7Q3L5"/>
<keyword evidence="8" id="KW-1185">Reference proteome</keyword>
<evidence type="ECO:0000259" key="6">
    <source>
        <dbReference type="PROSITE" id="PS50048"/>
    </source>
</evidence>
<dbReference type="Proteomes" id="UP000294933">
    <property type="component" value="Unassembled WGS sequence"/>
</dbReference>
<dbReference type="GO" id="GO:0000981">
    <property type="term" value="F:DNA-binding transcription factor activity, RNA polymerase II-specific"/>
    <property type="evidence" value="ECO:0007669"/>
    <property type="project" value="InterPro"/>
</dbReference>
<dbReference type="GO" id="GO:0005634">
    <property type="term" value="C:nucleus"/>
    <property type="evidence" value="ECO:0007669"/>
    <property type="project" value="UniProtKB-SubCell"/>
</dbReference>
<dbReference type="InterPro" id="IPR036864">
    <property type="entry name" value="Zn2-C6_fun-type_DNA-bd_sf"/>
</dbReference>
<dbReference type="PROSITE" id="PS00463">
    <property type="entry name" value="ZN2_CY6_FUNGAL_1"/>
    <property type="match status" value="1"/>
</dbReference>
<dbReference type="SMART" id="SM00066">
    <property type="entry name" value="GAL4"/>
    <property type="match status" value="1"/>
</dbReference>
<dbReference type="CDD" id="cd00067">
    <property type="entry name" value="GAL4"/>
    <property type="match status" value="1"/>
</dbReference>
<evidence type="ECO:0000256" key="1">
    <source>
        <dbReference type="ARBA" id="ARBA00004123"/>
    </source>
</evidence>
<keyword evidence="5" id="KW-0539">Nucleus</keyword>
<evidence type="ECO:0000256" key="2">
    <source>
        <dbReference type="ARBA" id="ARBA00022723"/>
    </source>
</evidence>
<dbReference type="PANTHER" id="PTHR47338">
    <property type="entry name" value="ZN(II)2CYS6 TRANSCRIPTION FACTOR (EUROFUNG)-RELATED"/>
    <property type="match status" value="1"/>
</dbReference>
<name>A0A4Y7Q3L5_9AGAM</name>
<proteinExistence type="predicted"/>
<dbReference type="SUPFAM" id="SSF57701">
    <property type="entry name" value="Zn2/Cys6 DNA-binding domain"/>
    <property type="match status" value="1"/>
</dbReference>
<keyword evidence="4" id="KW-0804">Transcription</keyword>
<dbReference type="InterPro" id="IPR050815">
    <property type="entry name" value="TF_fung"/>
</dbReference>
<evidence type="ECO:0000256" key="3">
    <source>
        <dbReference type="ARBA" id="ARBA00023015"/>
    </source>
</evidence>
<dbReference type="EMBL" id="ML170178">
    <property type="protein sequence ID" value="TDL21886.1"/>
    <property type="molecule type" value="Genomic_DNA"/>
</dbReference>
<reference evidence="7 8" key="1">
    <citation type="submission" date="2018-06" db="EMBL/GenBank/DDBJ databases">
        <title>A transcriptomic atlas of mushroom development highlights an independent origin of complex multicellularity.</title>
        <authorList>
            <consortium name="DOE Joint Genome Institute"/>
            <person name="Krizsan K."/>
            <person name="Almasi E."/>
            <person name="Merenyi Z."/>
            <person name="Sahu N."/>
            <person name="Viragh M."/>
            <person name="Koszo T."/>
            <person name="Mondo S."/>
            <person name="Kiss B."/>
            <person name="Balint B."/>
            <person name="Kues U."/>
            <person name="Barry K."/>
            <person name="Hegedus J.C."/>
            <person name="Henrissat B."/>
            <person name="Johnson J."/>
            <person name="Lipzen A."/>
            <person name="Ohm R."/>
            <person name="Nagy I."/>
            <person name="Pangilinan J."/>
            <person name="Yan J."/>
            <person name="Xiong Y."/>
            <person name="Grigoriev I.V."/>
            <person name="Hibbett D.S."/>
            <person name="Nagy L.G."/>
        </authorList>
    </citation>
    <scope>NUCLEOTIDE SEQUENCE [LARGE SCALE GENOMIC DNA]</scope>
    <source>
        <strain evidence="7 8">SZMC22713</strain>
    </source>
</reference>
<evidence type="ECO:0000256" key="5">
    <source>
        <dbReference type="ARBA" id="ARBA00023242"/>
    </source>
</evidence>
<dbReference type="PANTHER" id="PTHR47338:SF29">
    <property type="entry name" value="ZN(2)-C6 FUNGAL-TYPE DOMAIN-CONTAINING PROTEIN"/>
    <property type="match status" value="1"/>
</dbReference>
<protein>
    <recommendedName>
        <fullName evidence="6">Zn(2)-C6 fungal-type domain-containing protein</fullName>
    </recommendedName>
</protein>
<dbReference type="GO" id="GO:0006351">
    <property type="term" value="P:DNA-templated transcription"/>
    <property type="evidence" value="ECO:0007669"/>
    <property type="project" value="InterPro"/>
</dbReference>
<gene>
    <name evidence="7" type="ORF">BD410DRAFT_828850</name>
</gene>
<keyword evidence="2" id="KW-0479">Metal-binding</keyword>
<dbReference type="VEuPathDB" id="FungiDB:BD410DRAFT_828850"/>
<dbReference type="PROSITE" id="PS50048">
    <property type="entry name" value="ZN2_CY6_FUNGAL_2"/>
    <property type="match status" value="1"/>
</dbReference>
<dbReference type="InterPro" id="IPR007219">
    <property type="entry name" value="XnlR_reg_dom"/>
</dbReference>